<keyword evidence="6" id="KW-0677">Repeat</keyword>
<proteinExistence type="predicted"/>
<dbReference type="Gene3D" id="3.30.70.330">
    <property type="match status" value="3"/>
</dbReference>
<dbReference type="PANTHER" id="PTHR47640">
    <property type="entry name" value="TRNA SELENOCYSTEINE 1-ASSOCIATED PROTEIN 1-RELATED-RELATED"/>
    <property type="match status" value="1"/>
</dbReference>
<evidence type="ECO:0000256" key="10">
    <source>
        <dbReference type="PROSITE-ProRule" id="PRU00176"/>
    </source>
</evidence>
<evidence type="ECO:0000313" key="12">
    <source>
        <dbReference type="EMBL" id="KAE9449865.1"/>
    </source>
</evidence>
<evidence type="ECO:0000256" key="4">
    <source>
        <dbReference type="ARBA" id="ARBA00022691"/>
    </source>
</evidence>
<dbReference type="EMBL" id="QEFC01003113">
    <property type="protein sequence ID" value="KAE9449865.1"/>
    <property type="molecule type" value="Genomic_DNA"/>
</dbReference>
<dbReference type="GO" id="GO:0005829">
    <property type="term" value="C:cytosol"/>
    <property type="evidence" value="ECO:0007669"/>
    <property type="project" value="TreeGrafter"/>
</dbReference>
<protein>
    <recommendedName>
        <fullName evidence="1">tRNA-uridine aminocarboxypropyltransferase</fullName>
        <ecNumber evidence="1">2.5.1.25</ecNumber>
    </recommendedName>
</protein>
<comment type="function">
    <text evidence="9">Heterogeneous nuclear ribonucleoprotein (hnRNP)-protein binding the poly(A) tail of mRNA and probably involved in some steps of pre-mRNA maturation.</text>
</comment>
<dbReference type="AlphaFoldDB" id="A0A6A4KW71"/>
<organism evidence="12 13">
    <name type="scientific">Rhododendron williamsianum</name>
    <dbReference type="NCBI Taxonomy" id="262921"/>
    <lineage>
        <taxon>Eukaryota</taxon>
        <taxon>Viridiplantae</taxon>
        <taxon>Streptophyta</taxon>
        <taxon>Embryophyta</taxon>
        <taxon>Tracheophyta</taxon>
        <taxon>Spermatophyta</taxon>
        <taxon>Magnoliopsida</taxon>
        <taxon>eudicotyledons</taxon>
        <taxon>Gunneridae</taxon>
        <taxon>Pentapetalae</taxon>
        <taxon>asterids</taxon>
        <taxon>Ericales</taxon>
        <taxon>Ericaceae</taxon>
        <taxon>Ericoideae</taxon>
        <taxon>Rhodoreae</taxon>
        <taxon>Rhododendron</taxon>
    </lineage>
</organism>
<feature type="domain" description="RRM" evidence="11">
    <location>
        <begin position="306"/>
        <end position="390"/>
    </location>
</feature>
<evidence type="ECO:0000256" key="2">
    <source>
        <dbReference type="ARBA" id="ARBA00022664"/>
    </source>
</evidence>
<dbReference type="GO" id="GO:0008033">
    <property type="term" value="P:tRNA processing"/>
    <property type="evidence" value="ECO:0007669"/>
    <property type="project" value="UniProtKB-KW"/>
</dbReference>
<keyword evidence="7 10" id="KW-0694">RNA-binding</keyword>
<dbReference type="Pfam" id="PF00076">
    <property type="entry name" value="RRM_1"/>
    <property type="match status" value="3"/>
</dbReference>
<dbReference type="InterPro" id="IPR000504">
    <property type="entry name" value="RRM_dom"/>
</dbReference>
<keyword evidence="3" id="KW-0808">Transferase</keyword>
<dbReference type="SMART" id="SM00360">
    <property type="entry name" value="RRM"/>
    <property type="match status" value="3"/>
</dbReference>
<evidence type="ECO:0000256" key="5">
    <source>
        <dbReference type="ARBA" id="ARBA00022694"/>
    </source>
</evidence>
<dbReference type="PROSITE" id="PS50102">
    <property type="entry name" value="RRM"/>
    <property type="match status" value="3"/>
</dbReference>
<evidence type="ECO:0000256" key="6">
    <source>
        <dbReference type="ARBA" id="ARBA00022737"/>
    </source>
</evidence>
<evidence type="ECO:0000256" key="9">
    <source>
        <dbReference type="ARBA" id="ARBA00057395"/>
    </source>
</evidence>
<dbReference type="Proteomes" id="UP000428333">
    <property type="component" value="Linkage Group LG11"/>
</dbReference>
<evidence type="ECO:0000313" key="13">
    <source>
        <dbReference type="Proteomes" id="UP000428333"/>
    </source>
</evidence>
<dbReference type="GO" id="GO:0003729">
    <property type="term" value="F:mRNA binding"/>
    <property type="evidence" value="ECO:0007669"/>
    <property type="project" value="InterPro"/>
</dbReference>
<dbReference type="EC" id="2.5.1.25" evidence="1"/>
<keyword evidence="4" id="KW-0949">S-adenosyl-L-methionine</keyword>
<evidence type="ECO:0000256" key="8">
    <source>
        <dbReference type="ARBA" id="ARBA00048718"/>
    </source>
</evidence>
<dbReference type="CDD" id="cd12345">
    <property type="entry name" value="RRM2_SECp43_like"/>
    <property type="match status" value="1"/>
</dbReference>
<dbReference type="GO" id="GO:0016432">
    <property type="term" value="F:tRNA-uridine aminocarboxypropyltransferase activity"/>
    <property type="evidence" value="ECO:0007669"/>
    <property type="project" value="UniProtKB-EC"/>
</dbReference>
<dbReference type="GO" id="GO:0006397">
    <property type="term" value="P:mRNA processing"/>
    <property type="evidence" value="ECO:0007669"/>
    <property type="project" value="UniProtKB-KW"/>
</dbReference>
<accession>A0A6A4KW71</accession>
<feature type="domain" description="RRM" evidence="11">
    <location>
        <begin position="403"/>
        <end position="482"/>
    </location>
</feature>
<dbReference type="Pfam" id="PF03942">
    <property type="entry name" value="DTW"/>
    <property type="match status" value="1"/>
</dbReference>
<dbReference type="FunFam" id="3.30.70.330:FF:000236">
    <property type="entry name" value="Polyadenylate-binding protein RBP45C"/>
    <property type="match status" value="1"/>
</dbReference>
<evidence type="ECO:0000256" key="3">
    <source>
        <dbReference type="ARBA" id="ARBA00022679"/>
    </source>
</evidence>
<dbReference type="SMART" id="SM01144">
    <property type="entry name" value="DTW"/>
    <property type="match status" value="1"/>
</dbReference>
<keyword evidence="5" id="KW-0819">tRNA processing</keyword>
<name>A0A6A4KW71_9ERIC</name>
<dbReference type="InterPro" id="IPR035979">
    <property type="entry name" value="RBD_domain_sf"/>
</dbReference>
<dbReference type="InterPro" id="IPR012677">
    <property type="entry name" value="Nucleotide-bd_a/b_plait_sf"/>
</dbReference>
<gene>
    <name evidence="12" type="ORF">C3L33_18236</name>
</gene>
<keyword evidence="13" id="KW-1185">Reference proteome</keyword>
<dbReference type="PANTHER" id="PTHR47640:SF6">
    <property type="entry name" value="POLYADENYLATE-BINDING PROTEIN RBP45A"/>
    <property type="match status" value="1"/>
</dbReference>
<evidence type="ECO:0000256" key="1">
    <source>
        <dbReference type="ARBA" id="ARBA00012386"/>
    </source>
</evidence>
<keyword evidence="2" id="KW-0507">mRNA processing</keyword>
<evidence type="ECO:0000259" key="11">
    <source>
        <dbReference type="PROSITE" id="PS50102"/>
    </source>
</evidence>
<dbReference type="SUPFAM" id="SSF54928">
    <property type="entry name" value="RNA-binding domain, RBD"/>
    <property type="match status" value="3"/>
</dbReference>
<dbReference type="OrthoDB" id="408541at2759"/>
<dbReference type="FunFam" id="3.30.70.330:FF:000405">
    <property type="entry name" value="polyadenylate-binding protein RBP45"/>
    <property type="match status" value="1"/>
</dbReference>
<dbReference type="InterPro" id="IPR050825">
    <property type="entry name" value="RBM42_RBP45_47-like"/>
</dbReference>
<feature type="non-terminal residue" evidence="12">
    <location>
        <position position="1"/>
    </location>
</feature>
<feature type="domain" description="RRM" evidence="11">
    <location>
        <begin position="510"/>
        <end position="582"/>
    </location>
</feature>
<dbReference type="InterPro" id="IPR005636">
    <property type="entry name" value="DTW"/>
</dbReference>
<comment type="caution">
    <text evidence="12">The sequence shown here is derived from an EMBL/GenBank/DDBJ whole genome shotgun (WGS) entry which is preliminary data.</text>
</comment>
<sequence length="656" mass="72256">MVTNTSSGRPMCHSCSKPSRICLCTRIKTPSLNNSVAITILQHSLELNHPLNSTRIATLGLKNLSVVSVSDVNFEAQFAIRPLNSNSEVGSHGSEVRTNGSCCDYQETQNGGGYSSQVGSGLITFTIRKSGTVSSFKHHWMPQSQLENPNFDQFLTSSVVLDALSNGFVVKKWQNKQLGNGCIKTEEMEEFGIRVPPGSALLFPSEDSVLIEDIDFEVKNLIVLDGTWAKAKRVYNENPWLKALPHLKLDLDKMSLYGEVRTQPRAGCLSTIESIVYALKAVGDETETDGLDNLLDVFESMRLELQLVITGQIPGIFQSLNFDYMFLNNNLLSGAVMSVKVIRNKLTAQPEGYGFIEFTGRAAAESILQTYNGALMPNTEQSFRMNWATLGAGERRADDTPDYTVFVGDLAADVSDYLLQETFKVNYPSVKGAKVVTDRMTGRSKGYGFIRFGDESEQLRAMVEMNGVLCSTRPMRVGAAATKKPVGNQQYQKATFSPQASQGETDPTNTTIFVGGLNDSVSDDHLRQVFGQFGELVHVKIPAGKHCGFVQFADRACAEQALSTLNGTQLGGQNIRLSWGRTPSSKQAQPDQSQWNGANYGYAQGYEAYGYAPPPQDPNMYYGAYPGYGNYQQPQQVKECYKLLLLRNSILQLEMV</sequence>
<evidence type="ECO:0000256" key="7">
    <source>
        <dbReference type="ARBA" id="ARBA00022884"/>
    </source>
</evidence>
<reference evidence="12 13" key="1">
    <citation type="journal article" date="2019" name="Genome Biol. Evol.">
        <title>The Rhododendron genome and chromosomal organization provide insight into shared whole-genome duplications across the heath family (Ericaceae).</title>
        <authorList>
            <person name="Soza V.L."/>
            <person name="Lindsley D."/>
            <person name="Waalkes A."/>
            <person name="Ramage E."/>
            <person name="Patwardhan R.P."/>
            <person name="Burton J.N."/>
            <person name="Adey A."/>
            <person name="Kumar A."/>
            <person name="Qiu R."/>
            <person name="Shendure J."/>
            <person name="Hall B."/>
        </authorList>
    </citation>
    <scope>NUCLEOTIDE SEQUENCE [LARGE SCALE GENOMIC DNA]</scope>
    <source>
        <strain evidence="12">RSF 1966-606</strain>
    </source>
</reference>
<comment type="catalytic activity">
    <reaction evidence="8">
        <text>a uridine in tRNA + S-adenosyl-L-methionine = a 3-[(3S)-3-amino-3-carboxypropyl]uridine in tRNA + S-methyl-5'-thioadenosine + H(+)</text>
        <dbReference type="Rhea" id="RHEA:62432"/>
        <dbReference type="Rhea" id="RHEA-COMP:13339"/>
        <dbReference type="Rhea" id="RHEA-COMP:16092"/>
        <dbReference type="ChEBI" id="CHEBI:15378"/>
        <dbReference type="ChEBI" id="CHEBI:17509"/>
        <dbReference type="ChEBI" id="CHEBI:59789"/>
        <dbReference type="ChEBI" id="CHEBI:65315"/>
        <dbReference type="ChEBI" id="CHEBI:82930"/>
        <dbReference type="EC" id="2.5.1.25"/>
    </reaction>
</comment>